<dbReference type="PROSITE" id="PS50092">
    <property type="entry name" value="TSP1"/>
    <property type="match status" value="1"/>
</dbReference>
<gene>
    <name evidence="1" type="ORF">ANCCAN_19563</name>
</gene>
<organism evidence="1 2">
    <name type="scientific">Ancylostoma caninum</name>
    <name type="common">Dog hookworm</name>
    <dbReference type="NCBI Taxonomy" id="29170"/>
    <lineage>
        <taxon>Eukaryota</taxon>
        <taxon>Metazoa</taxon>
        <taxon>Ecdysozoa</taxon>
        <taxon>Nematoda</taxon>
        <taxon>Chromadorea</taxon>
        <taxon>Rhabditida</taxon>
        <taxon>Rhabditina</taxon>
        <taxon>Rhabditomorpha</taxon>
        <taxon>Strongyloidea</taxon>
        <taxon>Ancylostomatidae</taxon>
        <taxon>Ancylostomatinae</taxon>
        <taxon>Ancylostoma</taxon>
    </lineage>
</organism>
<dbReference type="OrthoDB" id="9971251at2759"/>
<dbReference type="InterPro" id="IPR036383">
    <property type="entry name" value="TSP1_rpt_sf"/>
</dbReference>
<evidence type="ECO:0008006" key="3">
    <source>
        <dbReference type="Google" id="ProtNLM"/>
    </source>
</evidence>
<accession>A0A368FSX3</accession>
<dbReference type="Proteomes" id="UP000252519">
    <property type="component" value="Unassembled WGS sequence"/>
</dbReference>
<dbReference type="Gene3D" id="2.20.100.10">
    <property type="entry name" value="Thrombospondin type-1 (TSP1) repeat"/>
    <property type="match status" value="1"/>
</dbReference>
<sequence>MRGLIGGYRGFRARFWSDAIEPVAETTEYNTPVPEMLTSQKPFTFPPSTTSAAVKSTKDVFPLPFGFVTEKTSLTNDCSHPTAIPHTVLSTTTSVPELPGRGGGECGCGSWSEWVGECSQPCGGCGHKVRTRQCRRINCRNEEKRPCNFTACPSGTNFLINNGEFHILWRGCCVGLFRSGNECTALETDQNPFLKIISALFSNQDSAHNRTDIPMKIPRGEH</sequence>
<comment type="caution">
    <text evidence="1">The sequence shown here is derived from an EMBL/GenBank/DDBJ whole genome shotgun (WGS) entry which is preliminary data.</text>
</comment>
<reference evidence="1 2" key="1">
    <citation type="submission" date="2014-10" db="EMBL/GenBank/DDBJ databases">
        <title>Draft genome of the hookworm Ancylostoma caninum.</title>
        <authorList>
            <person name="Mitreva M."/>
        </authorList>
    </citation>
    <scope>NUCLEOTIDE SEQUENCE [LARGE SCALE GENOMIC DNA]</scope>
    <source>
        <strain evidence="1 2">Baltimore</strain>
    </source>
</reference>
<protein>
    <recommendedName>
        <fullName evidence="3">Thrombospondin type 1 domain protein</fullName>
    </recommendedName>
</protein>
<dbReference type="SMART" id="SM00209">
    <property type="entry name" value="TSP1"/>
    <property type="match status" value="1"/>
</dbReference>
<dbReference type="InterPro" id="IPR000884">
    <property type="entry name" value="TSP1_rpt"/>
</dbReference>
<dbReference type="STRING" id="29170.A0A368FSX3"/>
<name>A0A368FSX3_ANCCA</name>
<evidence type="ECO:0000313" key="1">
    <source>
        <dbReference type="EMBL" id="RCN34588.1"/>
    </source>
</evidence>
<dbReference type="AlphaFoldDB" id="A0A368FSX3"/>
<evidence type="ECO:0000313" key="2">
    <source>
        <dbReference type="Proteomes" id="UP000252519"/>
    </source>
</evidence>
<proteinExistence type="predicted"/>
<keyword evidence="2" id="KW-1185">Reference proteome</keyword>
<dbReference type="EMBL" id="JOJR01000763">
    <property type="protein sequence ID" value="RCN34588.1"/>
    <property type="molecule type" value="Genomic_DNA"/>
</dbReference>